<dbReference type="EMBL" id="PDES01000004">
    <property type="protein sequence ID" value="RRQ87179.1"/>
    <property type="molecule type" value="Genomic_DNA"/>
</dbReference>
<proteinExistence type="predicted"/>
<gene>
    <name evidence="2" type="ORF">CQW44_09470</name>
</gene>
<dbReference type="NCBIfam" id="NF035932">
    <property type="entry name" value="lectin_4"/>
    <property type="match status" value="1"/>
</dbReference>
<evidence type="ECO:0000313" key="3">
    <source>
        <dbReference type="Proteomes" id="UP000276379"/>
    </source>
</evidence>
<keyword evidence="3" id="KW-1185">Reference proteome</keyword>
<name>A0A3R8QIT1_9ACTN</name>
<comment type="caution">
    <text evidence="2">The sequence shown here is derived from an EMBL/GenBank/DDBJ whole genome shotgun (WGS) entry which is preliminary data.</text>
</comment>
<accession>A0A3R8QIT1</accession>
<protein>
    <submittedName>
        <fullName evidence="2">Uncharacterized protein</fullName>
    </submittedName>
</protein>
<reference evidence="2 3" key="1">
    <citation type="submission" date="2017-10" db="EMBL/GenBank/DDBJ databases">
        <title>Draft genome of actinobacteria isolated from guarana (Paullinia cupana (Mart.) Ducke.</title>
        <authorList>
            <person name="Siqueira K.A."/>
            <person name="Liotti R.G."/>
            <person name="Mendes T.A."/>
            <person name="Soares M.A."/>
        </authorList>
    </citation>
    <scope>NUCLEOTIDE SEQUENCE [LARGE SCALE GENOMIC DNA]</scope>
    <source>
        <strain evidence="2 3">199</strain>
    </source>
</reference>
<dbReference type="Proteomes" id="UP000276379">
    <property type="component" value="Unassembled WGS sequence"/>
</dbReference>
<feature type="compositionally biased region" description="Basic and acidic residues" evidence="1">
    <location>
        <begin position="192"/>
        <end position="215"/>
    </location>
</feature>
<sequence length="367" mass="40425">MSMRETTPSKVEVEILQKELHKVGLTCEQTSEKTLQRYIDEIRGQLPTGGTAEVFCIAERVPAASVAPAAAASFIDEVSSYSLEGGTIDSELISGHDGLDSFLGFILKDNPGGQEFVSQIAGVNYGDRDFGQQFAENSPEGVHFLATLAEQNIVPTASGTWAVDDQAGRKTTSDLTELVVAKRWEALNQKKPKSDRATCKKGEQPDKRWGQTGHRKESYTLEGTSADAIKKKYRQLGTNISAAIVEGISKDGIEATLTNQISPLQEESFKSNDYDTRKDGVDREILVCLVRNPNRKTNQGVGILSVTWRLQIKNYKSKKSATRHDASLDFTMRSILYPTVYSSGPEKNMTTVYDQTQDDKKLCPITS</sequence>
<evidence type="ECO:0000256" key="1">
    <source>
        <dbReference type="SAM" id="MobiDB-lite"/>
    </source>
</evidence>
<feature type="region of interest" description="Disordered" evidence="1">
    <location>
        <begin position="191"/>
        <end position="215"/>
    </location>
</feature>
<dbReference type="AlphaFoldDB" id="A0A3R8QIT1"/>
<evidence type="ECO:0000313" key="2">
    <source>
        <dbReference type="EMBL" id="RRQ87179.1"/>
    </source>
</evidence>
<organism evidence="2 3">
    <name type="scientific">Streptomyces griseofuscus</name>
    <dbReference type="NCBI Taxonomy" id="146922"/>
    <lineage>
        <taxon>Bacteria</taxon>
        <taxon>Bacillati</taxon>
        <taxon>Actinomycetota</taxon>
        <taxon>Actinomycetes</taxon>
        <taxon>Kitasatosporales</taxon>
        <taxon>Streptomycetaceae</taxon>
        <taxon>Streptomyces</taxon>
    </lineage>
</organism>